<name>A0A0L8I4E5_OCTBM</name>
<gene>
    <name evidence="1" type="ORF">OCBIM_22035457mg</name>
</gene>
<organism evidence="1">
    <name type="scientific">Octopus bimaculoides</name>
    <name type="common">California two-spotted octopus</name>
    <dbReference type="NCBI Taxonomy" id="37653"/>
    <lineage>
        <taxon>Eukaryota</taxon>
        <taxon>Metazoa</taxon>
        <taxon>Spiralia</taxon>
        <taxon>Lophotrochozoa</taxon>
        <taxon>Mollusca</taxon>
        <taxon>Cephalopoda</taxon>
        <taxon>Coleoidea</taxon>
        <taxon>Octopodiformes</taxon>
        <taxon>Octopoda</taxon>
        <taxon>Incirrata</taxon>
        <taxon>Octopodidae</taxon>
        <taxon>Octopus</taxon>
    </lineage>
</organism>
<accession>A0A0L8I4E5</accession>
<sequence length="72" mass="8244">MSDTSKTKRIIDANQCIHESKYLPKIYVRSSSPAEVSCAFHPSMDDKVINIPVIYCDTARARWRGLAWHSTF</sequence>
<proteinExistence type="predicted"/>
<dbReference type="EMBL" id="KQ416587">
    <property type="protein sequence ID" value="KOF96352.1"/>
    <property type="molecule type" value="Genomic_DNA"/>
</dbReference>
<reference evidence="1" key="1">
    <citation type="submission" date="2015-07" db="EMBL/GenBank/DDBJ databases">
        <title>MeaNS - Measles Nucleotide Surveillance Program.</title>
        <authorList>
            <person name="Tran T."/>
            <person name="Druce J."/>
        </authorList>
    </citation>
    <scope>NUCLEOTIDE SEQUENCE</scope>
    <source>
        <strain evidence="1">UCB-OBI-ISO-001</strain>
        <tissue evidence="1">Gonad</tissue>
    </source>
</reference>
<protein>
    <submittedName>
        <fullName evidence="1">Uncharacterized protein</fullName>
    </submittedName>
</protein>
<dbReference type="AlphaFoldDB" id="A0A0L8I4E5"/>
<evidence type="ECO:0000313" key="1">
    <source>
        <dbReference type="EMBL" id="KOF96352.1"/>
    </source>
</evidence>